<evidence type="ECO:0000259" key="3">
    <source>
        <dbReference type="Pfam" id="PF05065"/>
    </source>
</evidence>
<evidence type="ECO:0000256" key="1">
    <source>
        <dbReference type="ARBA" id="ARBA00004328"/>
    </source>
</evidence>
<dbReference type="SUPFAM" id="SSF56563">
    <property type="entry name" value="Major capsid protein gp5"/>
    <property type="match status" value="1"/>
</dbReference>
<gene>
    <name evidence="4" type="ORF">CLV97_12454</name>
</gene>
<keyword evidence="2" id="KW-0175">Coiled coil</keyword>
<dbReference type="NCBIfam" id="TIGR01554">
    <property type="entry name" value="major_cap_HK97"/>
    <property type="match status" value="1"/>
</dbReference>
<comment type="caution">
    <text evidence="4">The sequence shown here is derived from an EMBL/GenBank/DDBJ whole genome shotgun (WGS) entry which is preliminary data.</text>
</comment>
<dbReference type="Pfam" id="PF05065">
    <property type="entry name" value="Phage_capsid"/>
    <property type="match status" value="1"/>
</dbReference>
<evidence type="ECO:0000313" key="4">
    <source>
        <dbReference type="EMBL" id="PRX39516.1"/>
    </source>
</evidence>
<dbReference type="Proteomes" id="UP000237797">
    <property type="component" value="Unassembled WGS sequence"/>
</dbReference>
<dbReference type="InterPro" id="IPR024455">
    <property type="entry name" value="Phage_capsid"/>
</dbReference>
<dbReference type="AlphaFoldDB" id="A0A2T0LC19"/>
<accession>A0A2T0LC19</accession>
<sequence>MPTLYDLKEKLATVGNQLKNVEEQLVDKAANPAVTKEEIEELKNKKADLQQRFELLKEQHDKVEKEQQAKIKQENPISVVENEEGKLIAAKAELIRAAIQNRPMSEEAMNVLRALPAPQPSGGEKLLPTTMTDALVYEPFARNPLRDVIRMSNIRGLEVPKIAYTLDDDAFIGDDETAKELALTGDKVSFGRHKFKVKATISDTVLHGSDLNLVNYVENALRSGLAAKEKKVSFATTPATGEEHMSFYSTQNNIKEVSGADLYEAITQAIADLHEDFRENARVCMTYADYVRILQTLSNGSAVLFNAPPESIIGKPVVFSDSATTPIVGDFNYVHLNYDGPLVYDTDKDVNTGDYLFVITAWIDQHILLKSAFRRAKVVPVG</sequence>
<evidence type="ECO:0000256" key="2">
    <source>
        <dbReference type="SAM" id="Coils"/>
    </source>
</evidence>
<dbReference type="OrthoDB" id="1937417at2"/>
<reference evidence="4 5" key="1">
    <citation type="submission" date="2018-03" db="EMBL/GenBank/DDBJ databases">
        <title>Genomic Encyclopedia of Archaeal and Bacterial Type Strains, Phase II (KMG-II): from individual species to whole genera.</title>
        <authorList>
            <person name="Goeker M."/>
        </authorList>
    </citation>
    <scope>NUCLEOTIDE SEQUENCE [LARGE SCALE GENOMIC DNA]</scope>
    <source>
        <strain evidence="4 5">DSM 44946</strain>
    </source>
</reference>
<dbReference type="InterPro" id="IPR054612">
    <property type="entry name" value="Phage_capsid-like_C"/>
</dbReference>
<evidence type="ECO:0000313" key="5">
    <source>
        <dbReference type="Proteomes" id="UP000237797"/>
    </source>
</evidence>
<feature type="domain" description="Phage capsid-like C-terminal" evidence="3">
    <location>
        <begin position="126"/>
        <end position="377"/>
    </location>
</feature>
<name>A0A2T0LC19_9BACL</name>
<feature type="coiled-coil region" evidence="2">
    <location>
        <begin position="4"/>
        <end position="66"/>
    </location>
</feature>
<protein>
    <submittedName>
        <fullName evidence="4">HK97 family phage major capsid protein</fullName>
    </submittedName>
</protein>
<organism evidence="4 5">
    <name type="scientific">Planifilum fimeticola</name>
    <dbReference type="NCBI Taxonomy" id="201975"/>
    <lineage>
        <taxon>Bacteria</taxon>
        <taxon>Bacillati</taxon>
        <taxon>Bacillota</taxon>
        <taxon>Bacilli</taxon>
        <taxon>Bacillales</taxon>
        <taxon>Thermoactinomycetaceae</taxon>
        <taxon>Planifilum</taxon>
    </lineage>
</organism>
<dbReference type="EMBL" id="PVNE01000024">
    <property type="protein sequence ID" value="PRX39516.1"/>
    <property type="molecule type" value="Genomic_DNA"/>
</dbReference>
<comment type="subcellular location">
    <subcellularLocation>
        <location evidence="1">Virion</location>
    </subcellularLocation>
</comment>
<dbReference type="RefSeq" id="WP_106346064.1">
    <property type="nucleotide sequence ID" value="NZ_PVNE01000024.1"/>
</dbReference>
<keyword evidence="5" id="KW-1185">Reference proteome</keyword>
<proteinExistence type="predicted"/>